<feature type="transmembrane region" description="Helical" evidence="7">
    <location>
        <begin position="6"/>
        <end position="26"/>
    </location>
</feature>
<keyword evidence="7" id="KW-0812">Transmembrane</keyword>
<evidence type="ECO:0000256" key="1">
    <source>
        <dbReference type="ARBA" id="ARBA00010617"/>
    </source>
</evidence>
<comment type="cofactor">
    <cofactor evidence="5">
        <name>heme</name>
        <dbReference type="ChEBI" id="CHEBI:30413"/>
    </cofactor>
</comment>
<keyword evidence="3 6" id="KW-0560">Oxidoreductase</keyword>
<dbReference type="InterPro" id="IPR050364">
    <property type="entry name" value="Cytochrome_P450_fung"/>
</dbReference>
<proteinExistence type="inferred from homology"/>
<organism evidence="8 9">
    <name type="scientific">Lepidopterella palustris CBS 459.81</name>
    <dbReference type="NCBI Taxonomy" id="1314670"/>
    <lineage>
        <taxon>Eukaryota</taxon>
        <taxon>Fungi</taxon>
        <taxon>Dikarya</taxon>
        <taxon>Ascomycota</taxon>
        <taxon>Pezizomycotina</taxon>
        <taxon>Dothideomycetes</taxon>
        <taxon>Pleosporomycetidae</taxon>
        <taxon>Mytilinidiales</taxon>
        <taxon>Argynnaceae</taxon>
        <taxon>Lepidopterella</taxon>
    </lineage>
</organism>
<gene>
    <name evidence="8" type="ORF">K432DRAFT_409966</name>
</gene>
<dbReference type="PROSITE" id="PS00086">
    <property type="entry name" value="CYTOCHROME_P450"/>
    <property type="match status" value="1"/>
</dbReference>
<dbReference type="GO" id="GO:0004497">
    <property type="term" value="F:monooxygenase activity"/>
    <property type="evidence" value="ECO:0007669"/>
    <property type="project" value="UniProtKB-KW"/>
</dbReference>
<evidence type="ECO:0000313" key="9">
    <source>
        <dbReference type="Proteomes" id="UP000250266"/>
    </source>
</evidence>
<dbReference type="CDD" id="cd11065">
    <property type="entry name" value="CYP64-like"/>
    <property type="match status" value="1"/>
</dbReference>
<evidence type="ECO:0000256" key="6">
    <source>
        <dbReference type="RuleBase" id="RU000461"/>
    </source>
</evidence>
<dbReference type="GO" id="GO:0020037">
    <property type="term" value="F:heme binding"/>
    <property type="evidence" value="ECO:0007669"/>
    <property type="project" value="InterPro"/>
</dbReference>
<keyword evidence="4 5" id="KW-0408">Iron</keyword>
<protein>
    <submittedName>
        <fullName evidence="8">O-methylsterigmatocystin oxidoreductase</fullName>
    </submittedName>
</protein>
<dbReference type="AlphaFoldDB" id="A0A8E2DYZ0"/>
<keyword evidence="6" id="KW-0503">Monooxygenase</keyword>
<dbReference type="InterPro" id="IPR017972">
    <property type="entry name" value="Cyt_P450_CS"/>
</dbReference>
<evidence type="ECO:0000256" key="5">
    <source>
        <dbReference type="PIRSR" id="PIRSR602401-1"/>
    </source>
</evidence>
<dbReference type="PRINTS" id="PR00463">
    <property type="entry name" value="EP450I"/>
</dbReference>
<dbReference type="InterPro" id="IPR002401">
    <property type="entry name" value="Cyt_P450_E_grp-I"/>
</dbReference>
<dbReference type="InterPro" id="IPR036396">
    <property type="entry name" value="Cyt_P450_sf"/>
</dbReference>
<dbReference type="PANTHER" id="PTHR46300:SF11">
    <property type="entry name" value="OXIDOREDUCTASE, PUTATIVE-RELATED"/>
    <property type="match status" value="1"/>
</dbReference>
<comment type="similarity">
    <text evidence="1 6">Belongs to the cytochrome P450 family.</text>
</comment>
<keyword evidence="2 5" id="KW-0479">Metal-binding</keyword>
<keyword evidence="7" id="KW-0472">Membrane</keyword>
<evidence type="ECO:0000256" key="7">
    <source>
        <dbReference type="SAM" id="Phobius"/>
    </source>
</evidence>
<dbReference type="PRINTS" id="PR00385">
    <property type="entry name" value="P450"/>
</dbReference>
<evidence type="ECO:0000256" key="2">
    <source>
        <dbReference type="ARBA" id="ARBA00022723"/>
    </source>
</evidence>
<dbReference type="GO" id="GO:0016705">
    <property type="term" value="F:oxidoreductase activity, acting on paired donors, with incorporation or reduction of molecular oxygen"/>
    <property type="evidence" value="ECO:0007669"/>
    <property type="project" value="InterPro"/>
</dbReference>
<evidence type="ECO:0000256" key="4">
    <source>
        <dbReference type="ARBA" id="ARBA00023004"/>
    </source>
</evidence>
<evidence type="ECO:0000256" key="3">
    <source>
        <dbReference type="ARBA" id="ARBA00023002"/>
    </source>
</evidence>
<dbReference type="OrthoDB" id="1103324at2759"/>
<reference evidence="8 9" key="1">
    <citation type="journal article" date="2016" name="Nat. Commun.">
        <title>Ectomycorrhizal ecology is imprinted in the genome of the dominant symbiotic fungus Cenococcum geophilum.</title>
        <authorList>
            <consortium name="DOE Joint Genome Institute"/>
            <person name="Peter M."/>
            <person name="Kohler A."/>
            <person name="Ohm R.A."/>
            <person name="Kuo A."/>
            <person name="Krutzmann J."/>
            <person name="Morin E."/>
            <person name="Arend M."/>
            <person name="Barry K.W."/>
            <person name="Binder M."/>
            <person name="Choi C."/>
            <person name="Clum A."/>
            <person name="Copeland A."/>
            <person name="Grisel N."/>
            <person name="Haridas S."/>
            <person name="Kipfer T."/>
            <person name="LaButti K."/>
            <person name="Lindquist E."/>
            <person name="Lipzen A."/>
            <person name="Maire R."/>
            <person name="Meier B."/>
            <person name="Mihaltcheva S."/>
            <person name="Molinier V."/>
            <person name="Murat C."/>
            <person name="Poggeler S."/>
            <person name="Quandt C.A."/>
            <person name="Sperisen C."/>
            <person name="Tritt A."/>
            <person name="Tisserant E."/>
            <person name="Crous P.W."/>
            <person name="Henrissat B."/>
            <person name="Nehls U."/>
            <person name="Egli S."/>
            <person name="Spatafora J.W."/>
            <person name="Grigoriev I.V."/>
            <person name="Martin F.M."/>
        </authorList>
    </citation>
    <scope>NUCLEOTIDE SEQUENCE [LARGE SCALE GENOMIC DNA]</scope>
    <source>
        <strain evidence="8 9">CBS 459.81</strain>
    </source>
</reference>
<evidence type="ECO:0000313" key="8">
    <source>
        <dbReference type="EMBL" id="OCK74305.1"/>
    </source>
</evidence>
<dbReference type="GO" id="GO:0005506">
    <property type="term" value="F:iron ion binding"/>
    <property type="evidence" value="ECO:0007669"/>
    <property type="project" value="InterPro"/>
</dbReference>
<dbReference type="InterPro" id="IPR001128">
    <property type="entry name" value="Cyt_P450"/>
</dbReference>
<keyword evidence="9" id="KW-1185">Reference proteome</keyword>
<keyword evidence="7" id="KW-1133">Transmembrane helix</keyword>
<name>A0A8E2DYZ0_9PEZI</name>
<dbReference type="EMBL" id="KV745508">
    <property type="protein sequence ID" value="OCK74305.1"/>
    <property type="molecule type" value="Genomic_DNA"/>
</dbReference>
<dbReference type="PANTHER" id="PTHR46300">
    <property type="entry name" value="P450, PUTATIVE (EUROFUNG)-RELATED-RELATED"/>
    <property type="match status" value="1"/>
</dbReference>
<dbReference type="Pfam" id="PF00067">
    <property type="entry name" value="p450"/>
    <property type="match status" value="1"/>
</dbReference>
<dbReference type="SUPFAM" id="SSF48264">
    <property type="entry name" value="Cytochrome P450"/>
    <property type="match status" value="1"/>
</dbReference>
<dbReference type="Gene3D" id="1.10.630.10">
    <property type="entry name" value="Cytochrome P450"/>
    <property type="match status" value="1"/>
</dbReference>
<keyword evidence="5 6" id="KW-0349">Heme</keyword>
<accession>A0A8E2DYZ0</accession>
<feature type="binding site" description="axial binding residue" evidence="5">
    <location>
        <position position="448"/>
    </location>
    <ligand>
        <name>heme</name>
        <dbReference type="ChEBI" id="CHEBI:30413"/>
    </ligand>
    <ligandPart>
        <name>Fe</name>
        <dbReference type="ChEBI" id="CHEBI:18248"/>
    </ligandPart>
</feature>
<sequence length="548" mass="62087">MAGPNLVLLATGSITLFLTFLTLYLSRRTKIPKGLKPLPGPPGLPFIGNTLQLDPHPQKQMRAWAKQYGEVFSIGLGGHRWAMICSAQAVKEIMDRQSGSTSSRPPMPVLSELISGGMRAIAMEYTPQWRMVRNVVHKLLTPKVSDTFKPSQEFETKQLVWDILTDNKEGGEFYRHCRRYTTSVVMTSTYGKRVGSWNAKHIKEVYQVMNELSLCALPGAFWADAFPILAKLPKWLQTWRPRALEYYRNQARIWEDLWNELQDDIQHNRAPECFVKQVSEVDLQKQGISQLQGAFIAGTLIEAGSETTASTLNGLLKTLAANPRVQSVANSHLTRVCGDDRSPTFADEPQLQYVRAIVKEIMRMRPVGTIGASHYSTADVVYKDYFIPKNTVIALAQYVVQYDDRYGDPFVFRPERFMGHTLRAGAYAAAADPLERDHFGFGAGRRICPGMHLAENSLFITAAKILWAFEILPAIGDDGVEEELDLSDDAFEEGMIVVPKPFRLRFVPRNKRREEVVRREWEDAQREGYWWGDVKVDKDGMVVDKKVL</sequence>
<dbReference type="Proteomes" id="UP000250266">
    <property type="component" value="Unassembled WGS sequence"/>
</dbReference>